<accession>A0A699X941</accession>
<reference evidence="6" key="1">
    <citation type="journal article" date="2019" name="Sci. Rep.">
        <title>Draft genome of Tanacetum cinerariifolium, the natural source of mosquito coil.</title>
        <authorList>
            <person name="Yamashiro T."/>
            <person name="Shiraishi A."/>
            <person name="Satake H."/>
            <person name="Nakayama K."/>
        </authorList>
    </citation>
    <scope>NUCLEOTIDE SEQUENCE</scope>
</reference>
<evidence type="ECO:0000256" key="1">
    <source>
        <dbReference type="ARBA" id="ARBA00004727"/>
    </source>
</evidence>
<evidence type="ECO:0000313" key="6">
    <source>
        <dbReference type="EMBL" id="GFD56672.1"/>
    </source>
</evidence>
<dbReference type="GO" id="GO:0019252">
    <property type="term" value="P:starch biosynthetic process"/>
    <property type="evidence" value="ECO:0007669"/>
    <property type="project" value="UniProtKB-UniPathway"/>
</dbReference>
<organism evidence="6">
    <name type="scientific">Tanacetum cinerariifolium</name>
    <name type="common">Dalmatian daisy</name>
    <name type="synonym">Chrysanthemum cinerariifolium</name>
    <dbReference type="NCBI Taxonomy" id="118510"/>
    <lineage>
        <taxon>Eukaryota</taxon>
        <taxon>Viridiplantae</taxon>
        <taxon>Streptophyta</taxon>
        <taxon>Embryophyta</taxon>
        <taxon>Tracheophyta</taxon>
        <taxon>Spermatophyta</taxon>
        <taxon>Magnoliopsida</taxon>
        <taxon>eudicotyledons</taxon>
        <taxon>Gunneridae</taxon>
        <taxon>Pentapetalae</taxon>
        <taxon>asterids</taxon>
        <taxon>campanulids</taxon>
        <taxon>Asterales</taxon>
        <taxon>Asteraceae</taxon>
        <taxon>Asteroideae</taxon>
        <taxon>Anthemideae</taxon>
        <taxon>Anthemidinae</taxon>
        <taxon>Tanacetum</taxon>
    </lineage>
</organism>
<evidence type="ECO:0000259" key="5">
    <source>
        <dbReference type="Pfam" id="PF08323"/>
    </source>
</evidence>
<gene>
    <name evidence="6" type="ORF">Tci_928641</name>
</gene>
<protein>
    <recommendedName>
        <fullName evidence="5">Starch synthase catalytic domain-containing protein</fullName>
    </recommendedName>
</protein>
<feature type="domain" description="Starch synthase catalytic" evidence="5">
    <location>
        <begin position="4"/>
        <end position="53"/>
    </location>
</feature>
<comment type="caution">
    <text evidence="6">The sequence shown here is derived from an EMBL/GenBank/DDBJ whole genome shotgun (WGS) entry which is preliminary data.</text>
</comment>
<dbReference type="AlphaFoldDB" id="A0A699X941"/>
<dbReference type="InterPro" id="IPR013534">
    <property type="entry name" value="Starch_synth_cat_dom"/>
</dbReference>
<evidence type="ECO:0000256" key="2">
    <source>
        <dbReference type="ARBA" id="ARBA00022676"/>
    </source>
</evidence>
<comment type="pathway">
    <text evidence="1">Glycan biosynthesis; starch biosynthesis.</text>
</comment>
<proteinExistence type="predicted"/>
<evidence type="ECO:0000256" key="3">
    <source>
        <dbReference type="ARBA" id="ARBA00022679"/>
    </source>
</evidence>
<keyword evidence="2" id="KW-0328">Glycosyltransferase</keyword>
<feature type="non-terminal residue" evidence="6">
    <location>
        <position position="60"/>
    </location>
</feature>
<evidence type="ECO:0000256" key="4">
    <source>
        <dbReference type="ARBA" id="ARBA00022922"/>
    </source>
</evidence>
<name>A0A699X941_TANCI</name>
<sequence>MDMKDGLVVYVLICPELYEREGTPYGDNHGRDWSDNHIRFARLGLAAADFAAGAVKTQWC</sequence>
<keyword evidence="4" id="KW-0750">Starch biosynthesis</keyword>
<dbReference type="EMBL" id="BKCJ011832108">
    <property type="protein sequence ID" value="GFD56672.1"/>
    <property type="molecule type" value="Genomic_DNA"/>
</dbReference>
<keyword evidence="3" id="KW-0808">Transferase</keyword>
<dbReference type="UniPathway" id="UPA00152"/>
<dbReference type="GO" id="GO:0016757">
    <property type="term" value="F:glycosyltransferase activity"/>
    <property type="evidence" value="ECO:0007669"/>
    <property type="project" value="UniProtKB-KW"/>
</dbReference>
<dbReference type="Pfam" id="PF08323">
    <property type="entry name" value="Glyco_transf_5"/>
    <property type="match status" value="1"/>
</dbReference>
<dbReference type="Gene3D" id="3.40.50.2000">
    <property type="entry name" value="Glycogen Phosphorylase B"/>
    <property type="match status" value="1"/>
</dbReference>